<feature type="domain" description="Aminoglycoside phosphotransferase" evidence="1">
    <location>
        <begin position="22"/>
        <end position="228"/>
    </location>
</feature>
<evidence type="ECO:0000259" key="1">
    <source>
        <dbReference type="Pfam" id="PF01636"/>
    </source>
</evidence>
<reference evidence="2 3" key="1">
    <citation type="submission" date="2016-04" db="EMBL/GenBank/DDBJ databases">
        <title>Complete genome sequence of the haloalkaliphilic hydrocarbon-degrading bacterium Dietzia psychralcaliphila ILA-1T, isolated from a drain of a fish product-processing plant.</title>
        <authorList>
            <person name="Zhao J."/>
            <person name="Hu B."/>
            <person name="Geng S."/>
            <person name="Nie Y."/>
            <person name="Tang Y."/>
        </authorList>
    </citation>
    <scope>NUCLEOTIDE SEQUENCE [LARGE SCALE GENOMIC DNA]</scope>
    <source>
        <strain evidence="2 3">ILA-1</strain>
    </source>
</reference>
<name>A0AAD0NRD4_9ACTN</name>
<dbReference type="Gene3D" id="3.30.200.20">
    <property type="entry name" value="Phosphorylase Kinase, domain 1"/>
    <property type="match status" value="1"/>
</dbReference>
<dbReference type="Proteomes" id="UP000244903">
    <property type="component" value="Chromosome"/>
</dbReference>
<evidence type="ECO:0000313" key="3">
    <source>
        <dbReference type="Proteomes" id="UP000244903"/>
    </source>
</evidence>
<dbReference type="Pfam" id="PF01636">
    <property type="entry name" value="APH"/>
    <property type="match status" value="1"/>
</dbReference>
<organism evidence="2 3">
    <name type="scientific">Dietzia psychralcaliphila</name>
    <dbReference type="NCBI Taxonomy" id="139021"/>
    <lineage>
        <taxon>Bacteria</taxon>
        <taxon>Bacillati</taxon>
        <taxon>Actinomycetota</taxon>
        <taxon>Actinomycetes</taxon>
        <taxon>Mycobacteriales</taxon>
        <taxon>Dietziaceae</taxon>
        <taxon>Dietzia</taxon>
    </lineage>
</organism>
<dbReference type="InterPro" id="IPR002575">
    <property type="entry name" value="Aminoglycoside_PTrfase"/>
</dbReference>
<gene>
    <name evidence="2" type="ORF">A6048_02905</name>
</gene>
<dbReference type="EMBL" id="CP015453">
    <property type="protein sequence ID" value="AWH97154.1"/>
    <property type="molecule type" value="Genomic_DNA"/>
</dbReference>
<keyword evidence="3" id="KW-1185">Reference proteome</keyword>
<dbReference type="PANTHER" id="PTHR21310">
    <property type="entry name" value="AMINOGLYCOSIDE PHOSPHOTRANSFERASE-RELATED-RELATED"/>
    <property type="match status" value="1"/>
</dbReference>
<protein>
    <submittedName>
        <fullName evidence="2">Aminoglycoside phosphotransferase</fullName>
    </submittedName>
</protein>
<accession>A0AAD0NRD4</accession>
<evidence type="ECO:0000313" key="2">
    <source>
        <dbReference type="EMBL" id="AWH97154.1"/>
    </source>
</evidence>
<proteinExistence type="predicted"/>
<dbReference type="Gene3D" id="3.90.1200.10">
    <property type="match status" value="1"/>
</dbReference>
<dbReference type="SUPFAM" id="SSF56112">
    <property type="entry name" value="Protein kinase-like (PK-like)"/>
    <property type="match status" value="1"/>
</dbReference>
<dbReference type="AlphaFoldDB" id="A0AAD0NRD4"/>
<dbReference type="InterPro" id="IPR011009">
    <property type="entry name" value="Kinase-like_dom_sf"/>
</dbReference>
<sequence>MDEGWDHVVVICRGCGGVDSLGHRDLVFRFPTDEQALAQLPQEVAVLDHLAPRVEAAMPRYTHVPADGGFAGYPLVRGERLTPALLRSLPTTDRTSVAGQLGALLAALHVADTSTPPLDRVPDSYQPENLDFVRGIVANDLPAVFTGDELRTAQEICDEVAALQSTLLPRVFLHNDVYTRHLYWDRETSPGRLGLIDFTDMCLGDPAVDFAELYEYGPRFVDEVVAHYVGGIDHTFLDRAWTYQRFAGLYMVVGHLYYGEETWEYARATFDRCRSPRRPRA</sequence>
<dbReference type="InterPro" id="IPR051678">
    <property type="entry name" value="AGP_Transferase"/>
</dbReference>
<dbReference type="KEGG" id="dpc:A6048_02905"/>
<dbReference type="PANTHER" id="PTHR21310:SF42">
    <property type="entry name" value="BIFUNCTIONAL AAC_APH"/>
    <property type="match status" value="1"/>
</dbReference>